<keyword evidence="2 4" id="KW-0238">DNA-binding</keyword>
<evidence type="ECO:0000256" key="3">
    <source>
        <dbReference type="ARBA" id="ARBA00023163"/>
    </source>
</evidence>
<dbReference type="Gene3D" id="1.10.10.60">
    <property type="entry name" value="Homeodomain-like"/>
    <property type="match status" value="1"/>
</dbReference>
<evidence type="ECO:0000256" key="2">
    <source>
        <dbReference type="ARBA" id="ARBA00023125"/>
    </source>
</evidence>
<dbReference type="InterPro" id="IPR009057">
    <property type="entry name" value="Homeodomain-like_sf"/>
</dbReference>
<dbReference type="SUPFAM" id="SSF48498">
    <property type="entry name" value="Tetracyclin repressor-like, C-terminal domain"/>
    <property type="match status" value="1"/>
</dbReference>
<evidence type="ECO:0000256" key="4">
    <source>
        <dbReference type="PROSITE-ProRule" id="PRU00335"/>
    </source>
</evidence>
<dbReference type="InterPro" id="IPR013571">
    <property type="entry name" value="Tscrpt_reg_QacR_C"/>
</dbReference>
<dbReference type="SUPFAM" id="SSF46689">
    <property type="entry name" value="Homeodomain-like"/>
    <property type="match status" value="1"/>
</dbReference>
<evidence type="ECO:0000259" key="5">
    <source>
        <dbReference type="PROSITE" id="PS50977"/>
    </source>
</evidence>
<accession>A0ABN7RP43</accession>
<dbReference type="PANTHER" id="PTHR30055:SF234">
    <property type="entry name" value="HTH-TYPE TRANSCRIPTIONAL REGULATOR BETI"/>
    <property type="match status" value="1"/>
</dbReference>
<dbReference type="InterPro" id="IPR001647">
    <property type="entry name" value="HTH_TetR"/>
</dbReference>
<comment type="caution">
    <text evidence="6">The sequence shown here is derived from an EMBL/GenBank/DDBJ whole genome shotgun (WGS) entry which is preliminary data.</text>
</comment>
<evidence type="ECO:0000256" key="1">
    <source>
        <dbReference type="ARBA" id="ARBA00023015"/>
    </source>
</evidence>
<dbReference type="PRINTS" id="PR00455">
    <property type="entry name" value="HTHTETR"/>
</dbReference>
<gene>
    <name evidence="6" type="primary">txxe 564</name>
    <name evidence="6" type="ORF">TXXE_03590</name>
</gene>
<dbReference type="Pfam" id="PF00440">
    <property type="entry name" value="TetR_N"/>
    <property type="match status" value="1"/>
</dbReference>
<sequence length="198" mass="22953">MARKTAEETERTRQQILKGARDLFIRKGYNAASMEDIRKHANVSKGSIYYHFKSKHQLLMEIFEQKTIEWIEGWQKIVKPGMTPVEKLYALADYWLEDFDDPFLKVVDEFLTSQGVDTGTFEKMIELVQMQYPVIQSIIEEGIASGEFKRDDPAELTYIFASTMGGLGMTYYEKVPRERARAIYRKAAELFIRGISAK</sequence>
<dbReference type="Pfam" id="PF08360">
    <property type="entry name" value="TetR_C_5"/>
    <property type="match status" value="1"/>
</dbReference>
<evidence type="ECO:0000313" key="7">
    <source>
        <dbReference type="Proteomes" id="UP000681526"/>
    </source>
</evidence>
<keyword evidence="3" id="KW-0804">Transcription</keyword>
<dbReference type="Proteomes" id="UP000681526">
    <property type="component" value="Unassembled WGS sequence"/>
</dbReference>
<dbReference type="PANTHER" id="PTHR30055">
    <property type="entry name" value="HTH-TYPE TRANSCRIPTIONAL REGULATOR RUTR"/>
    <property type="match status" value="1"/>
</dbReference>
<dbReference type="InterPro" id="IPR036271">
    <property type="entry name" value="Tet_transcr_reg_TetR-rel_C_sf"/>
</dbReference>
<feature type="DNA-binding region" description="H-T-H motif" evidence="4">
    <location>
        <begin position="33"/>
        <end position="52"/>
    </location>
</feature>
<dbReference type="Gene3D" id="1.10.357.10">
    <property type="entry name" value="Tetracycline Repressor, domain 2"/>
    <property type="match status" value="1"/>
</dbReference>
<keyword evidence="1" id="KW-0805">Transcription regulation</keyword>
<dbReference type="PROSITE" id="PS50977">
    <property type="entry name" value="HTH_TETR_2"/>
    <property type="match status" value="1"/>
</dbReference>
<reference evidence="6 7" key="1">
    <citation type="submission" date="2021-04" db="EMBL/GenBank/DDBJ databases">
        <authorList>
            <person name="Rakotoarivonina H."/>
        </authorList>
    </citation>
    <scope>NUCLEOTIDE SEQUENCE [LARGE SCALE GENOMIC DNA]</scope>
    <source>
        <strain evidence="6 7">XE</strain>
    </source>
</reference>
<dbReference type="InterPro" id="IPR050109">
    <property type="entry name" value="HTH-type_TetR-like_transc_reg"/>
</dbReference>
<keyword evidence="7" id="KW-1185">Reference proteome</keyword>
<evidence type="ECO:0000313" key="6">
    <source>
        <dbReference type="EMBL" id="CAG5079949.1"/>
    </source>
</evidence>
<name>A0ABN7RP43_THEXY</name>
<dbReference type="InterPro" id="IPR023772">
    <property type="entry name" value="DNA-bd_HTH_TetR-type_CS"/>
</dbReference>
<protein>
    <submittedName>
        <fullName evidence="6">Transcriptional regulator, TetR</fullName>
    </submittedName>
</protein>
<feature type="domain" description="HTH tetR-type" evidence="5">
    <location>
        <begin position="10"/>
        <end position="70"/>
    </location>
</feature>
<dbReference type="RefSeq" id="WP_213483501.1">
    <property type="nucleotide sequence ID" value="NZ_CAJRAY010000018.1"/>
</dbReference>
<proteinExistence type="predicted"/>
<dbReference type="EMBL" id="CAJRAY010000018">
    <property type="protein sequence ID" value="CAG5079949.1"/>
    <property type="molecule type" value="Genomic_DNA"/>
</dbReference>
<dbReference type="PROSITE" id="PS01081">
    <property type="entry name" value="HTH_TETR_1"/>
    <property type="match status" value="1"/>
</dbReference>
<organism evidence="6 7">
    <name type="scientific">Thermobacillus xylanilyticus</name>
    <dbReference type="NCBI Taxonomy" id="76633"/>
    <lineage>
        <taxon>Bacteria</taxon>
        <taxon>Bacillati</taxon>
        <taxon>Bacillota</taxon>
        <taxon>Bacilli</taxon>
        <taxon>Bacillales</taxon>
        <taxon>Paenibacillaceae</taxon>
        <taxon>Thermobacillus</taxon>
    </lineage>
</organism>